<sequence length="54" mass="6282">MPLRDPAIQLPRADRRGRLLEFCQRPQAAANHSVARHPEDNQHRTAYADLQQHQ</sequence>
<accession>A0A655FYM0</accession>
<dbReference type="Proteomes" id="UP000039217">
    <property type="component" value="Unassembled WGS sequence"/>
</dbReference>
<reference evidence="1 2" key="1">
    <citation type="submission" date="2015-03" db="EMBL/GenBank/DDBJ databases">
        <authorList>
            <consortium name="Pathogen Informatics"/>
        </authorList>
    </citation>
    <scope>NUCLEOTIDE SEQUENCE [LARGE SCALE GENOMIC DNA]</scope>
    <source>
        <strain evidence="1 2">D00501624</strain>
    </source>
</reference>
<gene>
    <name evidence="1" type="ORF">ERS007661_04049</name>
</gene>
<organism evidence="1 2">
    <name type="scientific">Mycobacterium tuberculosis</name>
    <dbReference type="NCBI Taxonomy" id="1773"/>
    <lineage>
        <taxon>Bacteria</taxon>
        <taxon>Bacillati</taxon>
        <taxon>Actinomycetota</taxon>
        <taxon>Actinomycetes</taxon>
        <taxon>Mycobacteriales</taxon>
        <taxon>Mycobacteriaceae</taxon>
        <taxon>Mycobacterium</taxon>
        <taxon>Mycobacterium tuberculosis complex</taxon>
    </lineage>
</organism>
<name>A0A655FYM0_MYCTX</name>
<dbReference type="EMBL" id="CQQC01002109">
    <property type="protein sequence ID" value="CNW51491.1"/>
    <property type="molecule type" value="Genomic_DNA"/>
</dbReference>
<proteinExistence type="predicted"/>
<protein>
    <submittedName>
        <fullName evidence="1">Uncharacterized protein</fullName>
    </submittedName>
</protein>
<evidence type="ECO:0000313" key="2">
    <source>
        <dbReference type="Proteomes" id="UP000039217"/>
    </source>
</evidence>
<dbReference type="AlphaFoldDB" id="A0A655FYM0"/>
<evidence type="ECO:0000313" key="1">
    <source>
        <dbReference type="EMBL" id="CNW51491.1"/>
    </source>
</evidence>